<keyword evidence="2" id="KW-0472">Membrane</keyword>
<keyword evidence="4" id="KW-1185">Reference proteome</keyword>
<feature type="transmembrane region" description="Helical" evidence="2">
    <location>
        <begin position="28"/>
        <end position="48"/>
    </location>
</feature>
<dbReference type="Proteomes" id="UP000276133">
    <property type="component" value="Unassembled WGS sequence"/>
</dbReference>
<evidence type="ECO:0000256" key="2">
    <source>
        <dbReference type="SAM" id="Phobius"/>
    </source>
</evidence>
<dbReference type="STRING" id="10195.A0A3M7Q6J1"/>
<dbReference type="Gene3D" id="2.130.10.10">
    <property type="entry name" value="YVTN repeat-like/Quinoprotein amine dehydrogenase"/>
    <property type="match status" value="1"/>
</dbReference>
<evidence type="ECO:0000256" key="1">
    <source>
        <dbReference type="ARBA" id="ARBA00005564"/>
    </source>
</evidence>
<organism evidence="3 4">
    <name type="scientific">Brachionus plicatilis</name>
    <name type="common">Marine rotifer</name>
    <name type="synonym">Brachionus muelleri</name>
    <dbReference type="NCBI Taxonomy" id="10195"/>
    <lineage>
        <taxon>Eukaryota</taxon>
        <taxon>Metazoa</taxon>
        <taxon>Spiralia</taxon>
        <taxon>Gnathifera</taxon>
        <taxon>Rotifera</taxon>
        <taxon>Eurotatoria</taxon>
        <taxon>Monogononta</taxon>
        <taxon>Pseudotrocha</taxon>
        <taxon>Ploima</taxon>
        <taxon>Brachionidae</taxon>
        <taxon>Brachionus</taxon>
    </lineage>
</organism>
<comment type="caution">
    <text evidence="3">The sequence shown here is derived from an EMBL/GenBank/DDBJ whole genome shotgun (WGS) entry which is preliminary data.</text>
</comment>
<accession>A0A3M7Q6J1</accession>
<proteinExistence type="inferred from homology"/>
<dbReference type="AlphaFoldDB" id="A0A3M7Q6J1"/>
<keyword evidence="2" id="KW-1133">Transmembrane helix</keyword>
<dbReference type="InterPro" id="IPR050282">
    <property type="entry name" value="Cycloisomerase_2"/>
</dbReference>
<reference evidence="3 4" key="1">
    <citation type="journal article" date="2018" name="Sci. Rep.">
        <title>Genomic signatures of local adaptation to the degree of environmental predictability in rotifers.</title>
        <authorList>
            <person name="Franch-Gras L."/>
            <person name="Hahn C."/>
            <person name="Garcia-Roger E.M."/>
            <person name="Carmona M.J."/>
            <person name="Serra M."/>
            <person name="Gomez A."/>
        </authorList>
    </citation>
    <scope>NUCLEOTIDE SEQUENCE [LARGE SCALE GENOMIC DNA]</scope>
    <source>
        <strain evidence="3">HYR1</strain>
    </source>
</reference>
<dbReference type="EMBL" id="REGN01007279">
    <property type="protein sequence ID" value="RNA06804.1"/>
    <property type="molecule type" value="Genomic_DNA"/>
</dbReference>
<dbReference type="InterPro" id="IPR011048">
    <property type="entry name" value="Haem_d1_sf"/>
</dbReference>
<dbReference type="SUPFAM" id="SSF51004">
    <property type="entry name" value="C-terminal (heme d1) domain of cytochrome cd1-nitrite reductase"/>
    <property type="match status" value="1"/>
</dbReference>
<dbReference type="PANTHER" id="PTHR30344:SF1">
    <property type="entry name" value="6-PHOSPHOGLUCONOLACTONASE"/>
    <property type="match status" value="1"/>
</dbReference>
<gene>
    <name evidence="3" type="ORF">BpHYR1_012177</name>
</gene>
<name>A0A3M7Q6J1_BRAPC</name>
<sequence>MTTKIEPIEDLSNKKISNEGFFLKKNHAIFLTVIISFLFAGSILATYFGKPETVYEKYTYASETTDTMLINDAKTIVYVGSYSDRPEGEWLQGKASNYSIQAYEFIKTDGSLRLLKQYLSDYVGENSIYMTTTKSGDYLYAVNSLIGTNEESNVISFRIDKKNNGELVKINSVQGTGGQNAVHISLDENENFLYIAHYSDGGALSVYKRNCDGSIGPRVFLDNFNSGNLHNLGQNKILNYESNELTGQCIQNPNQLNGLSTEKGPRHLAFHSNGLYAYIVHEFSNDISILSIDSSSGILSIVVEKISTLPLGVSSDGQSAGAIRVSLDQKFLYASNRGNTNSISAFRILENGRQLSYIGTYDTFGKVPRDFYVLKEHLIVLNQNSANAFTFKINLDGSLTKSFGPMNIGLPLAIIAVEL</sequence>
<dbReference type="OrthoDB" id="9972196at2759"/>
<dbReference type="GO" id="GO:0017057">
    <property type="term" value="F:6-phosphogluconolactonase activity"/>
    <property type="evidence" value="ECO:0007669"/>
    <property type="project" value="TreeGrafter"/>
</dbReference>
<dbReference type="InterPro" id="IPR015943">
    <property type="entry name" value="WD40/YVTN_repeat-like_dom_sf"/>
</dbReference>
<evidence type="ECO:0000313" key="3">
    <source>
        <dbReference type="EMBL" id="RNA06804.1"/>
    </source>
</evidence>
<dbReference type="Pfam" id="PF10282">
    <property type="entry name" value="Lactonase"/>
    <property type="match status" value="2"/>
</dbReference>
<keyword evidence="2" id="KW-0812">Transmembrane</keyword>
<dbReference type="PANTHER" id="PTHR30344">
    <property type="entry name" value="6-PHOSPHOGLUCONOLACTONASE-RELATED"/>
    <property type="match status" value="1"/>
</dbReference>
<dbReference type="InterPro" id="IPR019405">
    <property type="entry name" value="Lactonase_7-beta_prop"/>
</dbReference>
<comment type="similarity">
    <text evidence="1">Belongs to the cycloisomerase 2 family.</text>
</comment>
<evidence type="ECO:0000313" key="4">
    <source>
        <dbReference type="Proteomes" id="UP000276133"/>
    </source>
</evidence>
<protein>
    <submittedName>
        <fullName evidence="3">3-carboxymuconate cyclase</fullName>
    </submittedName>
</protein>